<gene>
    <name evidence="3" type="ORF">BB561_004860</name>
</gene>
<dbReference type="Proteomes" id="UP000245383">
    <property type="component" value="Unassembled WGS sequence"/>
</dbReference>
<dbReference type="InterPro" id="IPR009057">
    <property type="entry name" value="Homeodomain-like_sf"/>
</dbReference>
<dbReference type="InterPro" id="IPR036388">
    <property type="entry name" value="WH-like_DNA-bd_sf"/>
</dbReference>
<accession>A0A2T9YDS9</accession>
<dbReference type="PROSITE" id="PS50934">
    <property type="entry name" value="SWIRM"/>
    <property type="match status" value="1"/>
</dbReference>
<feature type="compositionally biased region" description="Basic and acidic residues" evidence="1">
    <location>
        <begin position="131"/>
        <end position="140"/>
    </location>
</feature>
<dbReference type="GO" id="GO:0010468">
    <property type="term" value="P:regulation of gene expression"/>
    <property type="evidence" value="ECO:0007669"/>
    <property type="project" value="UniProtKB-ARBA"/>
</dbReference>
<dbReference type="EMBL" id="MBFR01000255">
    <property type="protein sequence ID" value="PVU90492.1"/>
    <property type="molecule type" value="Genomic_DNA"/>
</dbReference>
<keyword evidence="4" id="KW-1185">Reference proteome</keyword>
<dbReference type="SUPFAM" id="SSF46689">
    <property type="entry name" value="Homeodomain-like"/>
    <property type="match status" value="1"/>
</dbReference>
<dbReference type="OrthoDB" id="118550at2759"/>
<reference evidence="3 4" key="1">
    <citation type="journal article" date="2018" name="MBio">
        <title>Comparative Genomics Reveals the Core Gene Toolbox for the Fungus-Insect Symbiosis.</title>
        <authorList>
            <person name="Wang Y."/>
            <person name="Stata M."/>
            <person name="Wang W."/>
            <person name="Stajich J.E."/>
            <person name="White M.M."/>
            <person name="Moncalvo J.M."/>
        </authorList>
    </citation>
    <scope>NUCLEOTIDE SEQUENCE [LARGE SCALE GENOMIC DNA]</scope>
    <source>
        <strain evidence="3 4">SWE-8-4</strain>
    </source>
</reference>
<dbReference type="Pfam" id="PF04433">
    <property type="entry name" value="SWIRM"/>
    <property type="match status" value="1"/>
</dbReference>
<protein>
    <recommendedName>
        <fullName evidence="2">SWIRM domain-containing protein</fullName>
    </recommendedName>
</protein>
<sequence>MQTPEMVHVSDKVLQIPLCNKRKRTITQFEQDGYIRSRNTQNQLVYKHNDISQKKPQTILIKSLKLKTRALLGYKKENARIEESTLKLTDSLKTDTTYTTTKNFEIKSELSITEKLATETSQTNDTDVEQNDPKNETPNKKFIIDPTEIADYEKRANSEFFLNKLNKTPERYMKIRNFILEKWEEIKPNYLTKVASRTGLGCGDVNAIGRIHSWMEKIGVINLGVSPPKHYTSRLTGILQAHKVKSKKHERVISSESKPSNVKNFLRQKEFDSIYTRNDNQGYAFRNNKVSKPTNPAVDFCISSPNCFCEFFCSCKNKHKTNRIPINTELFTNDYDWVCSKLKLSANTDNLKQKTEILSYSSEKTPPFTIKMDTGVSDFLELHFLVSKGKCFGNIGGCFDDEKNTLYLTMCFPALTGVDSLDKNFDSRGFKLVGFYGSEHSYDMCESYATTCEISKLVAFQEFKSHEAYHPFISVNVDFKKDGCWAKYIEYDKNKLQNLGL</sequence>
<feature type="region of interest" description="Disordered" evidence="1">
    <location>
        <begin position="117"/>
        <end position="140"/>
    </location>
</feature>
<evidence type="ECO:0000313" key="3">
    <source>
        <dbReference type="EMBL" id="PVU90492.1"/>
    </source>
</evidence>
<feature type="domain" description="SWIRM" evidence="2">
    <location>
        <begin position="135"/>
        <end position="232"/>
    </location>
</feature>
<organism evidence="3 4">
    <name type="scientific">Smittium simulii</name>
    <dbReference type="NCBI Taxonomy" id="133385"/>
    <lineage>
        <taxon>Eukaryota</taxon>
        <taxon>Fungi</taxon>
        <taxon>Fungi incertae sedis</taxon>
        <taxon>Zoopagomycota</taxon>
        <taxon>Kickxellomycotina</taxon>
        <taxon>Harpellomycetes</taxon>
        <taxon>Harpellales</taxon>
        <taxon>Legeriomycetaceae</taxon>
        <taxon>Smittium</taxon>
    </lineage>
</organism>
<dbReference type="InterPro" id="IPR007526">
    <property type="entry name" value="SWIRM"/>
</dbReference>
<dbReference type="Gene3D" id="1.10.10.10">
    <property type="entry name" value="Winged helix-like DNA-binding domain superfamily/Winged helix DNA-binding domain"/>
    <property type="match status" value="1"/>
</dbReference>
<comment type="caution">
    <text evidence="3">The sequence shown here is derived from an EMBL/GenBank/DDBJ whole genome shotgun (WGS) entry which is preliminary data.</text>
</comment>
<evidence type="ECO:0000313" key="4">
    <source>
        <dbReference type="Proteomes" id="UP000245383"/>
    </source>
</evidence>
<proteinExistence type="predicted"/>
<evidence type="ECO:0000256" key="1">
    <source>
        <dbReference type="SAM" id="MobiDB-lite"/>
    </source>
</evidence>
<name>A0A2T9YDS9_9FUNG</name>
<dbReference type="STRING" id="133385.A0A2T9YDS9"/>
<dbReference type="AlphaFoldDB" id="A0A2T9YDS9"/>
<evidence type="ECO:0000259" key="2">
    <source>
        <dbReference type="PROSITE" id="PS50934"/>
    </source>
</evidence>